<dbReference type="SUPFAM" id="SSF53067">
    <property type="entry name" value="Actin-like ATPase domain"/>
    <property type="match status" value="1"/>
</dbReference>
<dbReference type="InterPro" id="IPR013126">
    <property type="entry name" value="Hsp_70_fam"/>
</dbReference>
<organism evidence="6">
    <name type="scientific">Taenia asiatica</name>
    <name type="common">Asian tapeworm</name>
    <dbReference type="NCBI Taxonomy" id="60517"/>
    <lineage>
        <taxon>Eukaryota</taxon>
        <taxon>Metazoa</taxon>
        <taxon>Spiralia</taxon>
        <taxon>Lophotrochozoa</taxon>
        <taxon>Platyhelminthes</taxon>
        <taxon>Cestoda</taxon>
        <taxon>Eucestoda</taxon>
        <taxon>Cyclophyllidea</taxon>
        <taxon>Taeniidae</taxon>
        <taxon>Taenia</taxon>
    </lineage>
</organism>
<evidence type="ECO:0000256" key="5">
    <source>
        <dbReference type="SAM" id="MobiDB-lite"/>
    </source>
</evidence>
<evidence type="ECO:0000256" key="1">
    <source>
        <dbReference type="ARBA" id="ARBA00007381"/>
    </source>
</evidence>
<dbReference type="GO" id="GO:0140662">
    <property type="term" value="F:ATP-dependent protein folding chaperone"/>
    <property type="evidence" value="ECO:0007669"/>
    <property type="project" value="InterPro"/>
</dbReference>
<dbReference type="STRING" id="60517.A0A0R3VZZ3"/>
<dbReference type="AlphaFoldDB" id="A0A0R3VZZ3"/>
<feature type="compositionally biased region" description="Polar residues" evidence="5">
    <location>
        <begin position="278"/>
        <end position="294"/>
    </location>
</feature>
<dbReference type="InterPro" id="IPR029048">
    <property type="entry name" value="HSP70_C_sf"/>
</dbReference>
<evidence type="ECO:0000256" key="3">
    <source>
        <dbReference type="ARBA" id="ARBA00022840"/>
    </source>
</evidence>
<dbReference type="Gene3D" id="3.30.420.40">
    <property type="match status" value="2"/>
</dbReference>
<evidence type="ECO:0000313" key="6">
    <source>
        <dbReference type="WBParaSite" id="TASK_0000298701-mRNA-1"/>
    </source>
</evidence>
<name>A0A0R3VZZ3_TAEAS</name>
<keyword evidence="4" id="KW-0175">Coiled coil</keyword>
<dbReference type="WBParaSite" id="TASK_0000298701-mRNA-1">
    <property type="protein sequence ID" value="TASK_0000298701-mRNA-1"/>
    <property type="gene ID" value="TASK_0000298701"/>
</dbReference>
<dbReference type="Gene3D" id="2.60.34.10">
    <property type="entry name" value="Substrate Binding Domain Of DNAk, Chain A, domain 1"/>
    <property type="match status" value="1"/>
</dbReference>
<protein>
    <submittedName>
        <fullName evidence="6">Heat shock 70 kDa protein 14</fullName>
    </submittedName>
</protein>
<comment type="similarity">
    <text evidence="1">Belongs to the heat shock protein 70 family.</text>
</comment>
<dbReference type="SUPFAM" id="SSF100934">
    <property type="entry name" value="Heat shock protein 70kD (HSP70), C-terminal subdomain"/>
    <property type="match status" value="1"/>
</dbReference>
<dbReference type="Pfam" id="PF00012">
    <property type="entry name" value="HSP70"/>
    <property type="match status" value="1"/>
</dbReference>
<keyword evidence="2" id="KW-0547">Nucleotide-binding</keyword>
<dbReference type="InterPro" id="IPR043129">
    <property type="entry name" value="ATPase_NBD"/>
</dbReference>
<proteinExistence type="inferred from homology"/>
<dbReference type="SUPFAM" id="SSF100920">
    <property type="entry name" value="Heat shock protein 70kD (HSP70), peptide-binding domain"/>
    <property type="match status" value="1"/>
</dbReference>
<feature type="coiled-coil region" evidence="4">
    <location>
        <begin position="182"/>
        <end position="214"/>
    </location>
</feature>
<reference evidence="6" key="1">
    <citation type="submission" date="2017-02" db="UniProtKB">
        <authorList>
            <consortium name="WormBaseParasite"/>
        </authorList>
    </citation>
    <scope>IDENTIFICATION</scope>
</reference>
<dbReference type="PANTHER" id="PTHR19375">
    <property type="entry name" value="HEAT SHOCK PROTEIN 70KDA"/>
    <property type="match status" value="1"/>
</dbReference>
<evidence type="ECO:0000256" key="4">
    <source>
        <dbReference type="SAM" id="Coils"/>
    </source>
</evidence>
<evidence type="ECO:0000256" key="2">
    <source>
        <dbReference type="ARBA" id="ARBA00022741"/>
    </source>
</evidence>
<dbReference type="GO" id="GO:0005524">
    <property type="term" value="F:ATP binding"/>
    <property type="evidence" value="ECO:0007669"/>
    <property type="project" value="UniProtKB-KW"/>
</dbReference>
<dbReference type="PRINTS" id="PR00301">
    <property type="entry name" value="HEATSHOCK70"/>
</dbReference>
<feature type="region of interest" description="Disordered" evidence="5">
    <location>
        <begin position="275"/>
        <end position="294"/>
    </location>
</feature>
<sequence length="294" mass="32926">LIDARLDKADVDEVLLVGGSTHILRVQHLLQDIFSGSKFGRSINPDEAAACGAALLASSMIGKQSLVMQEVAPFSVKLAAPNGVLTTLIERNMIIPSKKTLVYTTSIDNQQSMAFWMYEGEQSVTNEENLVGKFSVLGIPPSPRQIPQIEVTFATDRNGILNVSAVDVLSGQQMKVYAWYTARLSEGQIEQMMNEAEELKLENTKQRSKMAAREELKSYIFTMQSKLEDELRQRSRALEMCETALKWMDLVQEATEKDYEHMRTKVESVCSPIMAAKQHSSQAQRSRMTKGQNE</sequence>
<dbReference type="InterPro" id="IPR029047">
    <property type="entry name" value="HSP70_peptide-bd_sf"/>
</dbReference>
<keyword evidence="3" id="KW-0067">ATP-binding</keyword>
<dbReference type="Gene3D" id="1.20.1270.10">
    <property type="match status" value="1"/>
</dbReference>
<accession>A0A0R3VZZ3</accession>